<dbReference type="InterPro" id="IPR029046">
    <property type="entry name" value="LolA/LolB/LppX"/>
</dbReference>
<dbReference type="Proteomes" id="UP001592582">
    <property type="component" value="Unassembled WGS sequence"/>
</dbReference>
<comment type="caution">
    <text evidence="1">The sequence shown here is derived from an EMBL/GenBank/DDBJ whole genome shotgun (WGS) entry which is preliminary data.</text>
</comment>
<dbReference type="EMBL" id="JBHEZX010000003">
    <property type="protein sequence ID" value="MFC1409524.1"/>
    <property type="molecule type" value="Genomic_DNA"/>
</dbReference>
<accession>A0ABV6V740</accession>
<reference evidence="1 2" key="1">
    <citation type="submission" date="2024-09" db="EMBL/GenBank/DDBJ databases">
        <authorList>
            <person name="Lee S.D."/>
        </authorList>
    </citation>
    <scope>NUCLEOTIDE SEQUENCE [LARGE SCALE GENOMIC DNA]</scope>
    <source>
        <strain evidence="1 2">N1-1</strain>
    </source>
</reference>
<dbReference type="PROSITE" id="PS51257">
    <property type="entry name" value="PROKAR_LIPOPROTEIN"/>
    <property type="match status" value="1"/>
</dbReference>
<gene>
    <name evidence="1" type="ORF">ACEZDG_09530</name>
</gene>
<protein>
    <submittedName>
        <fullName evidence="1">Uncharacterized protein</fullName>
    </submittedName>
</protein>
<sequence length="284" mass="28566">MVNRQHVRVVLAAAAAAGLLAGCASSSGGATGTASALKGSSSDVLAADPLTAVRDAADITGRTGSVQDVTSLQTASQTKKQTLHGTAVYDYTTRLGRVEVTVPPGGPTKGRLVEVVSPGVVYMQNSGAKVPAGKWVKVDVQQLADGNLVSSGATDPATAANALRGAATAVLLGSQTVDGVLLKHYKGTLDLAKAASATGGGAAAGLALAGRTFTVKQVPYEVWLDQHGRIHRIVETFTFSKVANSTAAKDQVVVTSSNAFSGFGAPVTVALPPAADVYGAQTAK</sequence>
<keyword evidence="2" id="KW-1185">Reference proteome</keyword>
<evidence type="ECO:0000313" key="2">
    <source>
        <dbReference type="Proteomes" id="UP001592582"/>
    </source>
</evidence>
<evidence type="ECO:0000313" key="1">
    <source>
        <dbReference type="EMBL" id="MFC1409524.1"/>
    </source>
</evidence>
<organism evidence="1 2">
    <name type="scientific">Streptacidiphilus alkalitolerans</name>
    <dbReference type="NCBI Taxonomy" id="3342712"/>
    <lineage>
        <taxon>Bacteria</taxon>
        <taxon>Bacillati</taxon>
        <taxon>Actinomycetota</taxon>
        <taxon>Actinomycetes</taxon>
        <taxon>Kitasatosporales</taxon>
        <taxon>Streptomycetaceae</taxon>
        <taxon>Streptacidiphilus</taxon>
    </lineage>
</organism>
<dbReference type="SUPFAM" id="SSF89392">
    <property type="entry name" value="Prokaryotic lipoproteins and lipoprotein localization factors"/>
    <property type="match status" value="1"/>
</dbReference>
<dbReference type="Gene3D" id="2.50.20.20">
    <property type="match status" value="1"/>
</dbReference>
<proteinExistence type="predicted"/>
<name>A0ABV6V740_9ACTN</name>